<accession>A0ABT2N1L0</accession>
<evidence type="ECO:0000256" key="1">
    <source>
        <dbReference type="SAM" id="MobiDB-lite"/>
    </source>
</evidence>
<evidence type="ECO:0000313" key="2">
    <source>
        <dbReference type="EMBL" id="MCT7970006.1"/>
    </source>
</evidence>
<protein>
    <submittedName>
        <fullName evidence="2">Uncharacterized protein</fullName>
    </submittedName>
</protein>
<gene>
    <name evidence="2" type="ORF">NG799_27205</name>
</gene>
<dbReference type="Proteomes" id="UP001525890">
    <property type="component" value="Unassembled WGS sequence"/>
</dbReference>
<proteinExistence type="predicted"/>
<feature type="compositionally biased region" description="Pro residues" evidence="1">
    <location>
        <begin position="60"/>
        <end position="69"/>
    </location>
</feature>
<comment type="caution">
    <text evidence="2">The sequence shown here is derived from an EMBL/GenBank/DDBJ whole genome shotgun (WGS) entry which is preliminary data.</text>
</comment>
<keyword evidence="3" id="KW-1185">Reference proteome</keyword>
<organism evidence="2 3">
    <name type="scientific">Laspinema palackyanum D2a</name>
    <dbReference type="NCBI Taxonomy" id="2953684"/>
    <lineage>
        <taxon>Bacteria</taxon>
        <taxon>Bacillati</taxon>
        <taxon>Cyanobacteriota</taxon>
        <taxon>Cyanophyceae</taxon>
        <taxon>Oscillatoriophycideae</taxon>
        <taxon>Oscillatoriales</taxon>
        <taxon>Laspinemataceae</taxon>
        <taxon>Laspinema</taxon>
        <taxon>Laspinema palackyanum</taxon>
    </lineage>
</organism>
<evidence type="ECO:0000313" key="3">
    <source>
        <dbReference type="Proteomes" id="UP001525890"/>
    </source>
</evidence>
<feature type="compositionally biased region" description="Polar residues" evidence="1">
    <location>
        <begin position="30"/>
        <end position="40"/>
    </location>
</feature>
<name>A0ABT2N1L0_9CYAN</name>
<feature type="region of interest" description="Disordered" evidence="1">
    <location>
        <begin position="21"/>
        <end position="69"/>
    </location>
</feature>
<sequence length="69" mass="7643">MAILVFSLLFILFTLEVLNPKKSKKPSNSHQSTPCCNYNIQDRKPNLEGNHPKTAQKSPPGTPPPKSRG</sequence>
<dbReference type="EMBL" id="JAMXFF010000069">
    <property type="protein sequence ID" value="MCT7970006.1"/>
    <property type="molecule type" value="Genomic_DNA"/>
</dbReference>
<reference evidence="2 3" key="1">
    <citation type="journal article" date="2022" name="Front. Microbiol.">
        <title>High genomic differentiation and limited gene flow indicate recent cryptic speciation within the genus Laspinema (cyanobacteria).</title>
        <authorList>
            <person name="Stanojkovic A."/>
            <person name="Skoupy S."/>
            <person name="Skaloud P."/>
            <person name="Dvorak P."/>
        </authorList>
    </citation>
    <scope>NUCLEOTIDE SEQUENCE [LARGE SCALE GENOMIC DNA]</scope>
    <source>
        <strain evidence="2 3">D2a</strain>
    </source>
</reference>
<dbReference type="RefSeq" id="WP_368009442.1">
    <property type="nucleotide sequence ID" value="NZ_JAMXFF010000069.1"/>
</dbReference>